<dbReference type="Proteomes" id="UP000515211">
    <property type="component" value="Chromosome 1"/>
</dbReference>
<reference evidence="2" key="2">
    <citation type="submission" date="2025-08" db="UniProtKB">
        <authorList>
            <consortium name="RefSeq"/>
        </authorList>
    </citation>
    <scope>IDENTIFICATION</scope>
    <source>
        <tissue evidence="2">Whole plant</tissue>
    </source>
</reference>
<dbReference type="OrthoDB" id="1934381at2759"/>
<keyword evidence="1" id="KW-1185">Reference proteome</keyword>
<dbReference type="CDD" id="cd00303">
    <property type="entry name" value="retropepsin_like"/>
    <property type="match status" value="1"/>
</dbReference>
<dbReference type="Gene3D" id="2.40.70.10">
    <property type="entry name" value="Acid Proteases"/>
    <property type="match status" value="1"/>
</dbReference>
<proteinExistence type="predicted"/>
<organism evidence="1 2">
    <name type="scientific">Arachis duranensis</name>
    <name type="common">Wild peanut</name>
    <dbReference type="NCBI Taxonomy" id="130453"/>
    <lineage>
        <taxon>Eukaryota</taxon>
        <taxon>Viridiplantae</taxon>
        <taxon>Streptophyta</taxon>
        <taxon>Embryophyta</taxon>
        <taxon>Tracheophyta</taxon>
        <taxon>Spermatophyta</taxon>
        <taxon>Magnoliopsida</taxon>
        <taxon>eudicotyledons</taxon>
        <taxon>Gunneridae</taxon>
        <taxon>Pentapetalae</taxon>
        <taxon>rosids</taxon>
        <taxon>fabids</taxon>
        <taxon>Fabales</taxon>
        <taxon>Fabaceae</taxon>
        <taxon>Papilionoideae</taxon>
        <taxon>50 kb inversion clade</taxon>
        <taxon>dalbergioids sensu lato</taxon>
        <taxon>Dalbergieae</taxon>
        <taxon>Pterocarpus clade</taxon>
        <taxon>Arachis</taxon>
    </lineage>
</organism>
<evidence type="ECO:0000313" key="2">
    <source>
        <dbReference type="RefSeq" id="XP_015962300.1"/>
    </source>
</evidence>
<evidence type="ECO:0000313" key="1">
    <source>
        <dbReference type="Proteomes" id="UP000515211"/>
    </source>
</evidence>
<dbReference type="KEGG" id="adu:107486263"/>
<dbReference type="PANTHER" id="PTHR33067">
    <property type="entry name" value="RNA-DIRECTED DNA POLYMERASE-RELATED"/>
    <property type="match status" value="1"/>
</dbReference>
<dbReference type="AlphaFoldDB" id="A0A6P4D7W8"/>
<gene>
    <name evidence="2" type="primary">LOC107486263</name>
</gene>
<dbReference type="InterPro" id="IPR021109">
    <property type="entry name" value="Peptidase_aspartic_dom_sf"/>
</dbReference>
<dbReference type="GeneID" id="107486263"/>
<dbReference type="RefSeq" id="XP_015962300.1">
    <property type="nucleotide sequence ID" value="XM_016106814.1"/>
</dbReference>
<reference evidence="1" key="1">
    <citation type="journal article" date="2016" name="Nat. Genet.">
        <title>The genome sequences of Arachis duranensis and Arachis ipaensis, the diploid ancestors of cultivated peanut.</title>
        <authorList>
            <person name="Bertioli D.J."/>
            <person name="Cannon S.B."/>
            <person name="Froenicke L."/>
            <person name="Huang G."/>
            <person name="Farmer A.D."/>
            <person name="Cannon E.K."/>
            <person name="Liu X."/>
            <person name="Gao D."/>
            <person name="Clevenger J."/>
            <person name="Dash S."/>
            <person name="Ren L."/>
            <person name="Moretzsohn M.C."/>
            <person name="Shirasawa K."/>
            <person name="Huang W."/>
            <person name="Vidigal B."/>
            <person name="Abernathy B."/>
            <person name="Chu Y."/>
            <person name="Niederhuth C.E."/>
            <person name="Umale P."/>
            <person name="Araujo A.C."/>
            <person name="Kozik A."/>
            <person name="Kim K.D."/>
            <person name="Burow M.D."/>
            <person name="Varshney R.K."/>
            <person name="Wang X."/>
            <person name="Zhang X."/>
            <person name="Barkley N."/>
            <person name="Guimaraes P.M."/>
            <person name="Isobe S."/>
            <person name="Guo B."/>
            <person name="Liao B."/>
            <person name="Stalker H.T."/>
            <person name="Schmitz R.J."/>
            <person name="Scheffler B.E."/>
            <person name="Leal-Bertioli S.C."/>
            <person name="Xun X."/>
            <person name="Jackson S.A."/>
            <person name="Michelmore R."/>
            <person name="Ozias-Akins P."/>
        </authorList>
    </citation>
    <scope>NUCLEOTIDE SEQUENCE [LARGE SCALE GENOMIC DNA]</scope>
    <source>
        <strain evidence="1">cv. V14167</strain>
    </source>
</reference>
<dbReference type="PANTHER" id="PTHR33067:SF31">
    <property type="entry name" value="RNA-DIRECTED DNA POLYMERASE"/>
    <property type="match status" value="1"/>
</dbReference>
<sequence length="178" mass="20026">MKDLLSEKKSLNGDETVVLTKDCSALIQRKLPKKMPDLGSFQIPCTIENITFDKDLCDLGSSINIMPLFVMRKLQIQDAQPKKIVLQMADKSLRQAHGLVKNILVKVGELFLPANFVVLDIGEDAIDSIILGRPFLVTGRVLIDVEIGELVLRLQEYYLDLGIEINYAYLTYLRCKGD</sequence>
<accession>A0A6P4D7W8</accession>
<name>A0A6P4D7W8_ARADU</name>
<protein>
    <submittedName>
        <fullName evidence="2">Uncharacterized protein LOC107486263</fullName>
    </submittedName>
</protein>